<comment type="caution">
    <text evidence="6">The sequence shown here is derived from an EMBL/GenBank/DDBJ whole genome shotgun (WGS) entry which is preliminary data.</text>
</comment>
<keyword evidence="7" id="KW-1185">Reference proteome</keyword>
<protein>
    <recommendedName>
        <fullName evidence="1">glutathione gamma-glutamylcysteinyltransferase</fullName>
        <ecNumber evidence="1">2.3.2.15</ecNumber>
    </recommendedName>
</protein>
<dbReference type="Proteomes" id="UP001208570">
    <property type="component" value="Unassembled WGS sequence"/>
</dbReference>
<dbReference type="EC" id="2.3.2.15" evidence="1"/>
<dbReference type="SUPFAM" id="SSF54001">
    <property type="entry name" value="Cysteine proteinases"/>
    <property type="match status" value="1"/>
</dbReference>
<proteinExistence type="predicted"/>
<evidence type="ECO:0000256" key="4">
    <source>
        <dbReference type="ARBA" id="ARBA00022723"/>
    </source>
</evidence>
<evidence type="ECO:0000256" key="3">
    <source>
        <dbReference type="ARBA" id="ARBA00022679"/>
    </source>
</evidence>
<evidence type="ECO:0000313" key="7">
    <source>
        <dbReference type="Proteomes" id="UP001208570"/>
    </source>
</evidence>
<dbReference type="EMBL" id="JAODUP010000337">
    <property type="protein sequence ID" value="KAK2152217.1"/>
    <property type="molecule type" value="Genomic_DNA"/>
</dbReference>
<dbReference type="GO" id="GO:0016756">
    <property type="term" value="F:glutathione gamma-glutamylcysteinyltransferase activity"/>
    <property type="evidence" value="ECO:0007669"/>
    <property type="project" value="UniProtKB-EC"/>
</dbReference>
<evidence type="ECO:0000259" key="5">
    <source>
        <dbReference type="PROSITE" id="PS51443"/>
    </source>
</evidence>
<dbReference type="PANTHER" id="PTHR33447">
    <property type="entry name" value="GLUTATHIONE GAMMA-GLUTAMYLCYSTEINYLTRANSFERASE"/>
    <property type="match status" value="1"/>
</dbReference>
<evidence type="ECO:0000256" key="1">
    <source>
        <dbReference type="ARBA" id="ARBA00012468"/>
    </source>
</evidence>
<dbReference type="GO" id="GO:0046872">
    <property type="term" value="F:metal ion binding"/>
    <property type="evidence" value="ECO:0007669"/>
    <property type="project" value="UniProtKB-KW"/>
</dbReference>
<dbReference type="InterPro" id="IPR038156">
    <property type="entry name" value="PCS_N_sf"/>
</dbReference>
<feature type="domain" description="Peptidase C83" evidence="5">
    <location>
        <begin position="1"/>
        <end position="220"/>
    </location>
</feature>
<evidence type="ECO:0000256" key="2">
    <source>
        <dbReference type="ARBA" id="ARBA00022539"/>
    </source>
</evidence>
<dbReference type="Gene3D" id="3.90.70.30">
    <property type="entry name" value="Phytochelatin synthase, N-terminal domain"/>
    <property type="match status" value="1"/>
</dbReference>
<dbReference type="InterPro" id="IPR038765">
    <property type="entry name" value="Papain-like_cys_pep_sf"/>
</dbReference>
<gene>
    <name evidence="6" type="ORF">LSH36_337g05008</name>
</gene>
<keyword evidence="3" id="KW-0808">Transferase</keyword>
<dbReference type="PROSITE" id="PS51443">
    <property type="entry name" value="PCS"/>
    <property type="match status" value="1"/>
</dbReference>
<dbReference type="AlphaFoldDB" id="A0AAD9JFJ9"/>
<keyword evidence="4" id="KW-0479">Metal-binding</keyword>
<accession>A0AAD9JFJ9</accession>
<dbReference type="InterPro" id="IPR040409">
    <property type="entry name" value="PCS-like"/>
</dbReference>
<organism evidence="6 7">
    <name type="scientific">Paralvinella palmiformis</name>
    <dbReference type="NCBI Taxonomy" id="53620"/>
    <lineage>
        <taxon>Eukaryota</taxon>
        <taxon>Metazoa</taxon>
        <taxon>Spiralia</taxon>
        <taxon>Lophotrochozoa</taxon>
        <taxon>Annelida</taxon>
        <taxon>Polychaeta</taxon>
        <taxon>Sedentaria</taxon>
        <taxon>Canalipalpata</taxon>
        <taxon>Terebellida</taxon>
        <taxon>Terebelliformia</taxon>
        <taxon>Alvinellidae</taxon>
        <taxon>Paralvinella</taxon>
    </lineage>
</organism>
<reference evidence="6" key="1">
    <citation type="journal article" date="2023" name="Mol. Biol. Evol.">
        <title>Third-Generation Sequencing Reveals the Adaptive Role of the Epigenome in Three Deep-Sea Polychaetes.</title>
        <authorList>
            <person name="Perez M."/>
            <person name="Aroh O."/>
            <person name="Sun Y."/>
            <person name="Lan Y."/>
            <person name="Juniper S.K."/>
            <person name="Young C.R."/>
            <person name="Angers B."/>
            <person name="Qian P.Y."/>
        </authorList>
    </citation>
    <scope>NUCLEOTIDE SEQUENCE</scope>
    <source>
        <strain evidence="6">P08H-3</strain>
    </source>
</reference>
<dbReference type="InterPro" id="IPR007719">
    <property type="entry name" value="PCS_N"/>
</dbReference>
<dbReference type="PANTHER" id="PTHR33447:SF20">
    <property type="entry name" value="GLUTATHIONE GAMMA-GLUTAMYLCYSTEINYLTRANSFERASE"/>
    <property type="match status" value="1"/>
</dbReference>
<sequence>MSNLVALHSPEGEQLLADVRRGDGLFQPLLFHLFKKQIGDQNCGIQSCAMVLGAQQVGTQQPDIKQGDEVQRMECKYEEMSLLTMPETQSVVTPELIKECSGLDLNAVYGILRAHHVEVAIHHASDITEDEFRVQAKHILKQSNSSAGIIVNYYMATLGQSFTYGHHSPLAGYHEKTDRFLLMDVWKENEECWAKTSDLYKAMNTTDDASGKTRGFVAIY</sequence>
<name>A0AAD9JFJ9_9ANNE</name>
<dbReference type="GO" id="GO:0010038">
    <property type="term" value="P:response to metal ion"/>
    <property type="evidence" value="ECO:0007669"/>
    <property type="project" value="InterPro"/>
</dbReference>
<dbReference type="GO" id="GO:0046938">
    <property type="term" value="P:phytochelatin biosynthetic process"/>
    <property type="evidence" value="ECO:0007669"/>
    <property type="project" value="InterPro"/>
</dbReference>
<keyword evidence="2" id="KW-0104">Cadmium</keyword>
<dbReference type="Pfam" id="PF05023">
    <property type="entry name" value="Phytochelatin"/>
    <property type="match status" value="1"/>
</dbReference>
<evidence type="ECO:0000313" key="6">
    <source>
        <dbReference type="EMBL" id="KAK2152217.1"/>
    </source>
</evidence>